<comment type="caution">
    <text evidence="1">The sequence shown here is derived from an EMBL/GenBank/DDBJ whole genome shotgun (WGS) entry which is preliminary data.</text>
</comment>
<dbReference type="Proteomes" id="UP000298484">
    <property type="component" value="Unassembled WGS sequence"/>
</dbReference>
<sequence>MTSPHERINDSIEETKSVIGEAKKQLTKIGIPSYVQSLQISSFEQRLQDLAEEKKDVTQLSQIKNRL</sequence>
<dbReference type="RefSeq" id="WP_135111877.1">
    <property type="nucleotide sequence ID" value="NZ_SRHY01000087.1"/>
</dbReference>
<proteinExistence type="predicted"/>
<reference evidence="1 2" key="1">
    <citation type="submission" date="2019-03" db="EMBL/GenBank/DDBJ databases">
        <title>Genome sequence of Lentibacillus salicampi ATCC BAA-719.</title>
        <authorList>
            <person name="Maclea K.S."/>
            <person name="Simoes Junior M."/>
        </authorList>
    </citation>
    <scope>NUCLEOTIDE SEQUENCE [LARGE SCALE GENOMIC DNA]</scope>
    <source>
        <strain evidence="1 2">ATCC BAA-719</strain>
    </source>
</reference>
<dbReference type="EMBL" id="SRHY01000087">
    <property type="protein sequence ID" value="TFJ90248.1"/>
    <property type="molecule type" value="Genomic_DNA"/>
</dbReference>
<protein>
    <submittedName>
        <fullName evidence="1">Uncharacterized protein</fullName>
    </submittedName>
</protein>
<name>A0A4Y9A682_9BACI</name>
<organism evidence="1 2">
    <name type="scientific">Lentibacillus salicampi</name>
    <dbReference type="NCBI Taxonomy" id="175306"/>
    <lineage>
        <taxon>Bacteria</taxon>
        <taxon>Bacillati</taxon>
        <taxon>Bacillota</taxon>
        <taxon>Bacilli</taxon>
        <taxon>Bacillales</taxon>
        <taxon>Bacillaceae</taxon>
        <taxon>Lentibacillus</taxon>
    </lineage>
</organism>
<gene>
    <name evidence="1" type="ORF">E4U82_19340</name>
</gene>
<keyword evidence="2" id="KW-1185">Reference proteome</keyword>
<accession>A0A4Y9A682</accession>
<evidence type="ECO:0000313" key="2">
    <source>
        <dbReference type="Proteomes" id="UP000298484"/>
    </source>
</evidence>
<evidence type="ECO:0000313" key="1">
    <source>
        <dbReference type="EMBL" id="TFJ90248.1"/>
    </source>
</evidence>
<dbReference type="AlphaFoldDB" id="A0A4Y9A682"/>